<keyword evidence="2" id="KW-1185">Reference proteome</keyword>
<sequence>MEVVELETKKQDNMELLVNQIKEMKEKIEMLEKEQYGKEAVELKMQIETGNEEKETGEEPYVQVVSEISSEEEEAAQLNASPALPVYAKASGQSVENITNL</sequence>
<name>A0A915IHF3_ROMCU</name>
<evidence type="ECO:0000256" key="1">
    <source>
        <dbReference type="SAM" id="Coils"/>
    </source>
</evidence>
<organism evidence="2 3">
    <name type="scientific">Romanomermis culicivorax</name>
    <name type="common">Nematode worm</name>
    <dbReference type="NCBI Taxonomy" id="13658"/>
    <lineage>
        <taxon>Eukaryota</taxon>
        <taxon>Metazoa</taxon>
        <taxon>Ecdysozoa</taxon>
        <taxon>Nematoda</taxon>
        <taxon>Enoplea</taxon>
        <taxon>Dorylaimia</taxon>
        <taxon>Mermithida</taxon>
        <taxon>Mermithoidea</taxon>
        <taxon>Mermithidae</taxon>
        <taxon>Romanomermis</taxon>
    </lineage>
</organism>
<protein>
    <submittedName>
        <fullName evidence="3">Uncharacterized protein</fullName>
    </submittedName>
</protein>
<accession>A0A915IHF3</accession>
<dbReference type="WBParaSite" id="nRc.2.0.1.t12802-RA">
    <property type="protein sequence ID" value="nRc.2.0.1.t12802-RA"/>
    <property type="gene ID" value="nRc.2.0.1.g12802"/>
</dbReference>
<dbReference type="AlphaFoldDB" id="A0A915IHF3"/>
<evidence type="ECO:0000313" key="3">
    <source>
        <dbReference type="WBParaSite" id="nRc.2.0.1.t12802-RA"/>
    </source>
</evidence>
<reference evidence="3" key="1">
    <citation type="submission" date="2022-11" db="UniProtKB">
        <authorList>
            <consortium name="WormBaseParasite"/>
        </authorList>
    </citation>
    <scope>IDENTIFICATION</scope>
</reference>
<proteinExistence type="predicted"/>
<dbReference type="Proteomes" id="UP000887565">
    <property type="component" value="Unplaced"/>
</dbReference>
<feature type="coiled-coil region" evidence="1">
    <location>
        <begin position="7"/>
        <end position="34"/>
    </location>
</feature>
<keyword evidence="1" id="KW-0175">Coiled coil</keyword>
<evidence type="ECO:0000313" key="2">
    <source>
        <dbReference type="Proteomes" id="UP000887565"/>
    </source>
</evidence>